<dbReference type="PROSITE" id="PS50103">
    <property type="entry name" value="ZF_C3H1"/>
    <property type="match status" value="1"/>
</dbReference>
<dbReference type="Pfam" id="PF25543">
    <property type="entry name" value="zf-CCCH_tandem"/>
    <property type="match status" value="1"/>
</dbReference>
<organism evidence="5">
    <name type="scientific">Grosmannia clavigera (strain kw1407 / UAMH 11150)</name>
    <name type="common">Blue stain fungus</name>
    <name type="synonym">Graphiocladiella clavigera</name>
    <dbReference type="NCBI Taxonomy" id="655863"/>
    <lineage>
        <taxon>Eukaryota</taxon>
        <taxon>Fungi</taxon>
        <taxon>Dikarya</taxon>
        <taxon>Ascomycota</taxon>
        <taxon>Pezizomycotina</taxon>
        <taxon>Sordariomycetes</taxon>
        <taxon>Sordariomycetidae</taxon>
        <taxon>Ophiostomatales</taxon>
        <taxon>Ophiostomataceae</taxon>
        <taxon>Leptographium</taxon>
    </lineage>
</organism>
<dbReference type="EMBL" id="GL629735">
    <property type="protein sequence ID" value="EFX05878.1"/>
    <property type="molecule type" value="Genomic_DNA"/>
</dbReference>
<evidence type="ECO:0000313" key="4">
    <source>
        <dbReference type="EMBL" id="EFX05878.1"/>
    </source>
</evidence>
<dbReference type="Pfam" id="PF25540">
    <property type="entry name" value="DUF7923"/>
    <property type="match status" value="1"/>
</dbReference>
<dbReference type="GeneID" id="25977103"/>
<dbReference type="InParanoid" id="F0X9N9"/>
<dbReference type="InterPro" id="IPR057654">
    <property type="entry name" value="Znf-CCCH_tandem"/>
</dbReference>
<feature type="region of interest" description="Disordered" evidence="2">
    <location>
        <begin position="375"/>
        <end position="425"/>
    </location>
</feature>
<dbReference type="PANTHER" id="PTHR37543:SF1">
    <property type="entry name" value="CCCH ZINC FINGER DNA BINDING PROTEIN (AFU_ORTHOLOGUE AFUA_5G12760)"/>
    <property type="match status" value="1"/>
</dbReference>
<evidence type="ECO:0000256" key="2">
    <source>
        <dbReference type="SAM" id="MobiDB-lite"/>
    </source>
</evidence>
<dbReference type="GO" id="GO:0003677">
    <property type="term" value="F:DNA binding"/>
    <property type="evidence" value="ECO:0007669"/>
    <property type="project" value="UniProtKB-KW"/>
</dbReference>
<accession>F0X9N9</accession>
<feature type="zinc finger region" description="C3H1-type" evidence="1">
    <location>
        <begin position="540"/>
        <end position="567"/>
    </location>
</feature>
<evidence type="ECO:0000256" key="1">
    <source>
        <dbReference type="PROSITE-ProRule" id="PRU00723"/>
    </source>
</evidence>
<proteinExistence type="predicted"/>
<dbReference type="AlphaFoldDB" id="F0X9N9"/>
<evidence type="ECO:0000259" key="3">
    <source>
        <dbReference type="PROSITE" id="PS50103"/>
    </source>
</evidence>
<protein>
    <submittedName>
        <fullName evidence="4">Ccch zinc finger DNA-binding protein</fullName>
    </submittedName>
</protein>
<dbReference type="Proteomes" id="UP000007796">
    <property type="component" value="Unassembled WGS sequence"/>
</dbReference>
<feature type="compositionally biased region" description="Low complexity" evidence="2">
    <location>
        <begin position="439"/>
        <end position="454"/>
    </location>
</feature>
<dbReference type="PANTHER" id="PTHR37543">
    <property type="entry name" value="CCCH ZINC FINGER DNA BINDING PROTEIN (AFU_ORTHOLOGUE AFUA_5G12760)"/>
    <property type="match status" value="1"/>
</dbReference>
<evidence type="ECO:0000313" key="5">
    <source>
        <dbReference type="Proteomes" id="UP000007796"/>
    </source>
</evidence>
<gene>
    <name evidence="4" type="ORF">CMQ_3947</name>
</gene>
<keyword evidence="1" id="KW-0862">Zinc</keyword>
<dbReference type="OrthoDB" id="2270193at2759"/>
<keyword evidence="1" id="KW-0863">Zinc-finger</keyword>
<feature type="region of interest" description="Disordered" evidence="2">
    <location>
        <begin position="335"/>
        <end position="362"/>
    </location>
</feature>
<dbReference type="HOGENOM" id="CLU_433486_0_0_1"/>
<dbReference type="RefSeq" id="XP_014175360.1">
    <property type="nucleotide sequence ID" value="XM_014319885.1"/>
</dbReference>
<dbReference type="InterPro" id="IPR000571">
    <property type="entry name" value="Znf_CCCH"/>
</dbReference>
<dbReference type="GO" id="GO:0008270">
    <property type="term" value="F:zinc ion binding"/>
    <property type="evidence" value="ECO:0007669"/>
    <property type="project" value="UniProtKB-KW"/>
</dbReference>
<keyword evidence="4" id="KW-0238">DNA-binding</keyword>
<name>F0X9N9_GROCL</name>
<feature type="compositionally biased region" description="Low complexity" evidence="2">
    <location>
        <begin position="476"/>
        <end position="494"/>
    </location>
</feature>
<reference evidence="4 5" key="1">
    <citation type="journal article" date="2011" name="Proc. Natl. Acad. Sci. U.S.A.">
        <title>Genome and transcriptome analyses of the mountain pine beetle-fungal symbiont Grosmannia clavigera, a lodgepole pine pathogen.</title>
        <authorList>
            <person name="DiGuistini S."/>
            <person name="Wang Y."/>
            <person name="Liao N.Y."/>
            <person name="Taylor G."/>
            <person name="Tanguay P."/>
            <person name="Feau N."/>
            <person name="Henrissat B."/>
            <person name="Chan S.K."/>
            <person name="Hesse-Orce U."/>
            <person name="Alamouti S.M."/>
            <person name="Tsui C.K.M."/>
            <person name="Docking R.T."/>
            <person name="Levasseur A."/>
            <person name="Haridas S."/>
            <person name="Robertson G."/>
            <person name="Birol I."/>
            <person name="Holt R.A."/>
            <person name="Marra M.A."/>
            <person name="Hamelin R.C."/>
            <person name="Hirst M."/>
            <person name="Jones S.J.M."/>
            <person name="Bohlmann J."/>
            <person name="Breuil C."/>
        </authorList>
    </citation>
    <scope>NUCLEOTIDE SEQUENCE [LARGE SCALE GENOMIC DNA]</scope>
    <source>
        <strain evidence="5">kw1407 / UAMH 11150</strain>
    </source>
</reference>
<keyword evidence="5" id="KW-1185">Reference proteome</keyword>
<feature type="region of interest" description="Disordered" evidence="2">
    <location>
        <begin position="439"/>
        <end position="496"/>
    </location>
</feature>
<feature type="compositionally biased region" description="Polar residues" evidence="2">
    <location>
        <begin position="396"/>
        <end position="405"/>
    </location>
</feature>
<feature type="domain" description="C3H1-type" evidence="3">
    <location>
        <begin position="540"/>
        <end position="567"/>
    </location>
</feature>
<dbReference type="InterPro" id="IPR057683">
    <property type="entry name" value="DUF7923"/>
</dbReference>
<sequence>MSWKSQIVLSVMVFANDLNEQAFKDQMLRLDKDYRDVCQELAKERAAKQSIQDKSKHQIKTLEATVAAHDKAVRDGSFVLVLVDADGDDYLMNNYLQQQNAVEGGSKAAKDLREAVRQHLLMMYGEQAAGLPVIAKAFASGHGRINVLERTTGMKRYDAQKTFLNFMAGFSQTEELFDFVVVDRGKERADRKLEASFRQFVNNPCCQHILLACCHDNGYVRMLEKFVGDPVASKKIVLVKSSQPGAEFASLPFSSTTLAGFFIQRPKRPPSPKFPKTIPIVVPSSGQGRTWKVASSVTNAPTASPTLTPSSEQFRTWLAASAVVTAPSAVAATLSVPNKSAPPSPLAGPPESPGQVEPKKKSPWWLSGLLGLSSGIPEKTETGSAAPSISVPDPTSIANPQSKTTSVPDSVPASVPAPVPAPVPVPVVSKPIVRLPVRAAASKPPQSRSSSPPANNLPWTPPATPPSQRVKPRTPSPGSRSQSSTGSAGSTGSKAKAKTVPEFGMFSENAVLVNTQNQRIDVPLPRNSDPVHESLPKKPTMHKKVCHQYQLQSTCFRPNCQYSHVKLSAGELLSLRRELRAKKCAKESACRSGMCIYGHSCTCSQTKKDCSFSPALHNVDTSAWKFVRADK</sequence>
<keyword evidence="1" id="KW-0479">Metal-binding</keyword>
<feature type="compositionally biased region" description="Pro residues" evidence="2">
    <location>
        <begin position="340"/>
        <end position="352"/>
    </location>
</feature>
<feature type="compositionally biased region" description="Pro residues" evidence="2">
    <location>
        <begin position="415"/>
        <end position="425"/>
    </location>
</feature>